<feature type="transmembrane region" description="Helical" evidence="2">
    <location>
        <begin position="104"/>
        <end position="124"/>
    </location>
</feature>
<reference evidence="4" key="1">
    <citation type="submission" date="2023-03" db="EMBL/GenBank/DDBJ databases">
        <title>Massive genome expansion in bonnet fungi (Mycena s.s.) driven by repeated elements and novel gene families across ecological guilds.</title>
        <authorList>
            <consortium name="Lawrence Berkeley National Laboratory"/>
            <person name="Harder C.B."/>
            <person name="Miyauchi S."/>
            <person name="Viragh M."/>
            <person name="Kuo A."/>
            <person name="Thoen E."/>
            <person name="Andreopoulos B."/>
            <person name="Lu D."/>
            <person name="Skrede I."/>
            <person name="Drula E."/>
            <person name="Henrissat B."/>
            <person name="Morin E."/>
            <person name="Kohler A."/>
            <person name="Barry K."/>
            <person name="LaButti K."/>
            <person name="Morin E."/>
            <person name="Salamov A."/>
            <person name="Lipzen A."/>
            <person name="Mereny Z."/>
            <person name="Hegedus B."/>
            <person name="Baldrian P."/>
            <person name="Stursova M."/>
            <person name="Weitz H."/>
            <person name="Taylor A."/>
            <person name="Grigoriev I.V."/>
            <person name="Nagy L.G."/>
            <person name="Martin F."/>
            <person name="Kauserud H."/>
        </authorList>
    </citation>
    <scope>NUCLEOTIDE SEQUENCE</scope>
    <source>
        <strain evidence="4">9284</strain>
    </source>
</reference>
<feature type="transmembrane region" description="Helical" evidence="2">
    <location>
        <begin position="6"/>
        <end position="23"/>
    </location>
</feature>
<comment type="caution">
    <text evidence="4">The sequence shown here is derived from an EMBL/GenBank/DDBJ whole genome shotgun (WGS) entry which is preliminary data.</text>
</comment>
<proteinExistence type="predicted"/>
<evidence type="ECO:0000256" key="1">
    <source>
        <dbReference type="SAM" id="MobiDB-lite"/>
    </source>
</evidence>
<dbReference type="PANTHER" id="PTHR40465:SF1">
    <property type="entry name" value="DUF6534 DOMAIN-CONTAINING PROTEIN"/>
    <property type="match status" value="1"/>
</dbReference>
<feature type="region of interest" description="Disordered" evidence="1">
    <location>
        <begin position="236"/>
        <end position="274"/>
    </location>
</feature>
<feature type="transmembrane region" description="Helical" evidence="2">
    <location>
        <begin position="35"/>
        <end position="56"/>
    </location>
</feature>
<organism evidence="4 5">
    <name type="scientific">Roridomyces roridus</name>
    <dbReference type="NCBI Taxonomy" id="1738132"/>
    <lineage>
        <taxon>Eukaryota</taxon>
        <taxon>Fungi</taxon>
        <taxon>Dikarya</taxon>
        <taxon>Basidiomycota</taxon>
        <taxon>Agaricomycotina</taxon>
        <taxon>Agaricomycetes</taxon>
        <taxon>Agaricomycetidae</taxon>
        <taxon>Agaricales</taxon>
        <taxon>Marasmiineae</taxon>
        <taxon>Mycenaceae</taxon>
        <taxon>Roridomyces</taxon>
    </lineage>
</organism>
<dbReference type="AlphaFoldDB" id="A0AAD7BSD9"/>
<feature type="transmembrane region" description="Helical" evidence="2">
    <location>
        <begin position="144"/>
        <end position="166"/>
    </location>
</feature>
<dbReference type="Proteomes" id="UP001221142">
    <property type="component" value="Unassembled WGS sequence"/>
</dbReference>
<dbReference type="InterPro" id="IPR045339">
    <property type="entry name" value="DUF6534"/>
</dbReference>
<keyword evidence="2" id="KW-0472">Membrane</keyword>
<name>A0AAD7BSD9_9AGAR</name>
<evidence type="ECO:0000259" key="3">
    <source>
        <dbReference type="Pfam" id="PF20152"/>
    </source>
</evidence>
<sequence length="274" mass="30629">MLVGVFMNMILYGVLVSQALTYYQVYKRDALWMRIFVACLLVIETANTALDMAMMYQPLILEYGQKLVYFPTVFMTQPLCVVLVSMPIQIFFAWRIFQLTQSLWIPLIISVFSVASFAGGVWTATMVQILREFVKKPLLHNSALLWFLASCVADVLITISLVRTLMSKKTGFVATDSVLDKIIRTTIQTGMITAIFSILDIVCFMAFPASPPAIVSDASDRRVRLPRSITPSTLFGTSLCPSSTPTASCRHSTHGSASPRRRMRRRSTNSSRGV</sequence>
<dbReference type="Pfam" id="PF20152">
    <property type="entry name" value="DUF6534"/>
    <property type="match status" value="1"/>
</dbReference>
<keyword evidence="2" id="KW-0812">Transmembrane</keyword>
<feature type="domain" description="DUF6534" evidence="3">
    <location>
        <begin position="150"/>
        <end position="206"/>
    </location>
</feature>
<gene>
    <name evidence="4" type="ORF">FB45DRAFT_919877</name>
</gene>
<dbReference type="EMBL" id="JARKIF010000010">
    <property type="protein sequence ID" value="KAJ7629050.1"/>
    <property type="molecule type" value="Genomic_DNA"/>
</dbReference>
<feature type="compositionally biased region" description="Polar residues" evidence="1">
    <location>
        <begin position="236"/>
        <end position="250"/>
    </location>
</feature>
<protein>
    <recommendedName>
        <fullName evidence="3">DUF6534 domain-containing protein</fullName>
    </recommendedName>
</protein>
<evidence type="ECO:0000313" key="5">
    <source>
        <dbReference type="Proteomes" id="UP001221142"/>
    </source>
</evidence>
<keyword evidence="2" id="KW-1133">Transmembrane helix</keyword>
<keyword evidence="5" id="KW-1185">Reference proteome</keyword>
<accession>A0AAD7BSD9</accession>
<feature type="transmembrane region" description="Helical" evidence="2">
    <location>
        <begin position="187"/>
        <end position="207"/>
    </location>
</feature>
<evidence type="ECO:0000256" key="2">
    <source>
        <dbReference type="SAM" id="Phobius"/>
    </source>
</evidence>
<dbReference type="PANTHER" id="PTHR40465">
    <property type="entry name" value="CHROMOSOME 1, WHOLE GENOME SHOTGUN SEQUENCE"/>
    <property type="match status" value="1"/>
</dbReference>
<feature type="transmembrane region" description="Helical" evidence="2">
    <location>
        <begin position="68"/>
        <end position="92"/>
    </location>
</feature>
<evidence type="ECO:0000313" key="4">
    <source>
        <dbReference type="EMBL" id="KAJ7629050.1"/>
    </source>
</evidence>